<name>A0AAN9R3E7_PHACN</name>
<feature type="chain" id="PRO_5042859646" evidence="1">
    <location>
        <begin position="26"/>
        <end position="91"/>
    </location>
</feature>
<organism evidence="2 3">
    <name type="scientific">Phaseolus coccineus</name>
    <name type="common">Scarlet runner bean</name>
    <name type="synonym">Phaseolus multiflorus</name>
    <dbReference type="NCBI Taxonomy" id="3886"/>
    <lineage>
        <taxon>Eukaryota</taxon>
        <taxon>Viridiplantae</taxon>
        <taxon>Streptophyta</taxon>
        <taxon>Embryophyta</taxon>
        <taxon>Tracheophyta</taxon>
        <taxon>Spermatophyta</taxon>
        <taxon>Magnoliopsida</taxon>
        <taxon>eudicotyledons</taxon>
        <taxon>Gunneridae</taxon>
        <taxon>Pentapetalae</taxon>
        <taxon>rosids</taxon>
        <taxon>fabids</taxon>
        <taxon>Fabales</taxon>
        <taxon>Fabaceae</taxon>
        <taxon>Papilionoideae</taxon>
        <taxon>50 kb inversion clade</taxon>
        <taxon>NPAAA clade</taxon>
        <taxon>indigoferoid/millettioid clade</taxon>
        <taxon>Phaseoleae</taxon>
        <taxon>Phaseolus</taxon>
    </lineage>
</organism>
<keyword evidence="1" id="KW-0732">Signal</keyword>
<gene>
    <name evidence="2" type="ORF">VNO80_16635</name>
</gene>
<sequence>MSAPKLSAFILFLIISLSFVSHSYSTSRLDSSTKLGRKSSETKVSSMYVQSYYAILSSLKSARFKNHYGINRAVPTGPNPIHNPNLNSSYS</sequence>
<keyword evidence="3" id="KW-1185">Reference proteome</keyword>
<dbReference type="Proteomes" id="UP001374584">
    <property type="component" value="Unassembled WGS sequence"/>
</dbReference>
<accession>A0AAN9R3E7</accession>
<reference evidence="2 3" key="1">
    <citation type="submission" date="2024-01" db="EMBL/GenBank/DDBJ databases">
        <title>The genomes of 5 underutilized Papilionoideae crops provide insights into root nodulation and disease resistanc.</title>
        <authorList>
            <person name="Jiang F."/>
        </authorList>
    </citation>
    <scope>NUCLEOTIDE SEQUENCE [LARGE SCALE GENOMIC DNA]</scope>
    <source>
        <strain evidence="2">JINMINGXINNONG_FW02</strain>
        <tissue evidence="2">Leaves</tissue>
    </source>
</reference>
<dbReference type="EMBL" id="JAYMYR010000006">
    <property type="protein sequence ID" value="KAK7357351.1"/>
    <property type="molecule type" value="Genomic_DNA"/>
</dbReference>
<evidence type="ECO:0000313" key="2">
    <source>
        <dbReference type="EMBL" id="KAK7357351.1"/>
    </source>
</evidence>
<evidence type="ECO:0000256" key="1">
    <source>
        <dbReference type="SAM" id="SignalP"/>
    </source>
</evidence>
<feature type="signal peptide" evidence="1">
    <location>
        <begin position="1"/>
        <end position="25"/>
    </location>
</feature>
<evidence type="ECO:0000313" key="3">
    <source>
        <dbReference type="Proteomes" id="UP001374584"/>
    </source>
</evidence>
<proteinExistence type="predicted"/>
<protein>
    <submittedName>
        <fullName evidence="2">Uncharacterized protein</fullName>
    </submittedName>
</protein>
<comment type="caution">
    <text evidence="2">The sequence shown here is derived from an EMBL/GenBank/DDBJ whole genome shotgun (WGS) entry which is preliminary data.</text>
</comment>
<dbReference type="AlphaFoldDB" id="A0AAN9R3E7"/>